<organism evidence="7 8">
    <name type="scientific">Calothrix parietina FACHB-288</name>
    <dbReference type="NCBI Taxonomy" id="2692896"/>
    <lineage>
        <taxon>Bacteria</taxon>
        <taxon>Bacillati</taxon>
        <taxon>Cyanobacteriota</taxon>
        <taxon>Cyanophyceae</taxon>
        <taxon>Nostocales</taxon>
        <taxon>Calotrichaceae</taxon>
        <taxon>Calothrix</taxon>
    </lineage>
</organism>
<dbReference type="InterPro" id="IPR007197">
    <property type="entry name" value="rSAM"/>
</dbReference>
<keyword evidence="5" id="KW-0408">Iron</keyword>
<evidence type="ECO:0000256" key="2">
    <source>
        <dbReference type="ARBA" id="ARBA00022485"/>
    </source>
</evidence>
<dbReference type="InterPro" id="IPR012837">
    <property type="entry name" value="NrdG"/>
</dbReference>
<name>A0ABR8A618_9CYAN</name>
<evidence type="ECO:0000256" key="3">
    <source>
        <dbReference type="ARBA" id="ARBA00022691"/>
    </source>
</evidence>
<accession>A0ABR8A618</accession>
<keyword evidence="6" id="KW-0411">Iron-sulfur</keyword>
<dbReference type="Proteomes" id="UP000658514">
    <property type="component" value="Unassembled WGS sequence"/>
</dbReference>
<keyword evidence="8" id="KW-1185">Reference proteome</keyword>
<keyword evidence="4" id="KW-0479">Metal-binding</keyword>
<dbReference type="PANTHER" id="PTHR30352">
    <property type="entry name" value="PYRUVATE FORMATE-LYASE-ACTIVATING ENZYME"/>
    <property type="match status" value="1"/>
</dbReference>
<comment type="caution">
    <text evidence="7">The sequence shown here is derived from an EMBL/GenBank/DDBJ whole genome shotgun (WGS) entry which is preliminary data.</text>
</comment>
<proteinExistence type="predicted"/>
<gene>
    <name evidence="7" type="ORF">H6G24_06970</name>
</gene>
<dbReference type="InterPro" id="IPR034457">
    <property type="entry name" value="Organic_radical-activating"/>
</dbReference>
<protein>
    <submittedName>
        <fullName evidence="7">Radical SAM protein</fullName>
    </submittedName>
</protein>
<evidence type="ECO:0000256" key="5">
    <source>
        <dbReference type="ARBA" id="ARBA00023004"/>
    </source>
</evidence>
<sequence>MTKLLNLAAWLPRSSANGPGTRMVLWVQGCPFRCPGCQNPDFLQFRLNQVVTVDDVWQVFQQLPDLAGVSFSGGEPFAQAVALAELASLVQSAGKTVVCWTGYRLEQLKSGQIKGAIHLLQSIDLLIDGLFIQQQLSDDTLRGSHNQQLHFLSGRITPADLKNIPRQEWIINDAILTYTGFPIPGDRVETEDKIL</sequence>
<evidence type="ECO:0000256" key="6">
    <source>
        <dbReference type="ARBA" id="ARBA00023014"/>
    </source>
</evidence>
<evidence type="ECO:0000256" key="1">
    <source>
        <dbReference type="ARBA" id="ARBA00001966"/>
    </source>
</evidence>
<dbReference type="SFLD" id="SFLDF00299">
    <property type="entry name" value="anaerobic_ribonucleoside-triph"/>
    <property type="match status" value="1"/>
</dbReference>
<evidence type="ECO:0000313" key="8">
    <source>
        <dbReference type="Proteomes" id="UP000658514"/>
    </source>
</evidence>
<dbReference type="InterPro" id="IPR013785">
    <property type="entry name" value="Aldolase_TIM"/>
</dbReference>
<evidence type="ECO:0000256" key="4">
    <source>
        <dbReference type="ARBA" id="ARBA00022723"/>
    </source>
</evidence>
<comment type="cofactor">
    <cofactor evidence="1">
        <name>[4Fe-4S] cluster</name>
        <dbReference type="ChEBI" id="CHEBI:49883"/>
    </cofactor>
</comment>
<dbReference type="SFLD" id="SFLDG01063">
    <property type="entry name" value="activating_enzymes__group_1"/>
    <property type="match status" value="1"/>
</dbReference>
<dbReference type="SUPFAM" id="SSF102114">
    <property type="entry name" value="Radical SAM enzymes"/>
    <property type="match status" value="1"/>
</dbReference>
<keyword evidence="3" id="KW-0949">S-adenosyl-L-methionine</keyword>
<dbReference type="SFLD" id="SFLDS00029">
    <property type="entry name" value="Radical_SAM"/>
    <property type="match status" value="1"/>
</dbReference>
<evidence type="ECO:0000313" key="7">
    <source>
        <dbReference type="EMBL" id="MBD2195238.1"/>
    </source>
</evidence>
<dbReference type="RefSeq" id="WP_190539144.1">
    <property type="nucleotide sequence ID" value="NZ_CAWPNO010000117.1"/>
</dbReference>
<dbReference type="SFLD" id="SFLDG01066">
    <property type="entry name" value="organic_radical-activating_enz"/>
    <property type="match status" value="1"/>
</dbReference>
<dbReference type="EMBL" id="JACJQH010000008">
    <property type="protein sequence ID" value="MBD2195238.1"/>
    <property type="molecule type" value="Genomic_DNA"/>
</dbReference>
<keyword evidence="2" id="KW-0004">4Fe-4S</keyword>
<dbReference type="Gene3D" id="3.20.20.70">
    <property type="entry name" value="Aldolase class I"/>
    <property type="match status" value="1"/>
</dbReference>
<dbReference type="Pfam" id="PF13353">
    <property type="entry name" value="Fer4_12"/>
    <property type="match status" value="1"/>
</dbReference>
<reference evidence="7 8" key="1">
    <citation type="journal article" date="2020" name="ISME J.">
        <title>Comparative genomics reveals insights into cyanobacterial evolution and habitat adaptation.</title>
        <authorList>
            <person name="Chen M.Y."/>
            <person name="Teng W.K."/>
            <person name="Zhao L."/>
            <person name="Hu C.X."/>
            <person name="Zhou Y.K."/>
            <person name="Han B.P."/>
            <person name="Song L.R."/>
            <person name="Shu W.S."/>
        </authorList>
    </citation>
    <scope>NUCLEOTIDE SEQUENCE [LARGE SCALE GENOMIC DNA]</scope>
    <source>
        <strain evidence="7 8">FACHB-288</strain>
    </source>
</reference>
<dbReference type="PANTHER" id="PTHR30352:SF2">
    <property type="entry name" value="ANAEROBIC RIBONUCLEOSIDE-TRIPHOSPHATE REDUCTASE-ACTIVATING PROTEIN"/>
    <property type="match status" value="1"/>
</dbReference>
<dbReference type="InterPro" id="IPR058240">
    <property type="entry name" value="rSAM_sf"/>
</dbReference>